<dbReference type="RefSeq" id="WP_102646044.1">
    <property type="nucleotide sequence ID" value="NZ_PNYA01000011.1"/>
</dbReference>
<reference evidence="1 2" key="1">
    <citation type="submission" date="2018-01" db="EMBL/GenBank/DDBJ databases">
        <title>Whole genome analyses suggest that Burkholderia sensu lato contains two further novel genera in the rhizoxinica-symbiotica group Mycetohabitans gen. nov., and Trinickia gen. nov.: implications for the evolution of diazotrophy and nodulation in the Burkholderiaceae.</title>
        <authorList>
            <person name="Estrada-de los Santos P."/>
            <person name="Palmer M."/>
            <person name="Chavez-Ramirez B."/>
            <person name="Beukes C."/>
            <person name="Steenkamp E.T."/>
            <person name="Hirsch A.M."/>
            <person name="Manyaka P."/>
            <person name="Maluk M."/>
            <person name="Lafos M."/>
            <person name="Crook M."/>
            <person name="Gross E."/>
            <person name="Simon M.F."/>
            <person name="Bueno dos Reis Junior F."/>
            <person name="Poole P.S."/>
            <person name="Venter S.N."/>
            <person name="James E.K."/>
        </authorList>
    </citation>
    <scope>NUCLEOTIDE SEQUENCE [LARGE SCALE GENOMIC DNA]</scope>
    <source>
        <strain evidence="1 2">GIMN1.004</strain>
    </source>
</reference>
<dbReference type="Proteomes" id="UP000235616">
    <property type="component" value="Unassembled WGS sequence"/>
</dbReference>
<dbReference type="OrthoDB" id="8565659at2"/>
<dbReference type="AlphaFoldDB" id="A0A2N7VQL2"/>
<sequence length="86" mass="9118">MMNLIRLDDDTDHGGKVITASTTMRFDGRFVARKGDEVSCPRHPDVKPNVILDGDTSMTDAGIPIARHGDKATCGCTLISSLASGS</sequence>
<organism evidence="1 2">
    <name type="scientific">Trinickia dabaoshanensis</name>
    <dbReference type="NCBI Taxonomy" id="564714"/>
    <lineage>
        <taxon>Bacteria</taxon>
        <taxon>Pseudomonadati</taxon>
        <taxon>Pseudomonadota</taxon>
        <taxon>Betaproteobacteria</taxon>
        <taxon>Burkholderiales</taxon>
        <taxon>Burkholderiaceae</taxon>
        <taxon>Trinickia</taxon>
    </lineage>
</organism>
<keyword evidence="2" id="KW-1185">Reference proteome</keyword>
<dbReference type="InterPro" id="IPR008727">
    <property type="entry name" value="PAAR_motif"/>
</dbReference>
<accession>A0A2N7VQL2</accession>
<dbReference type="Pfam" id="PF05488">
    <property type="entry name" value="PAAR_motif"/>
    <property type="match status" value="1"/>
</dbReference>
<dbReference type="EMBL" id="PNYA01000011">
    <property type="protein sequence ID" value="PMS19458.1"/>
    <property type="molecule type" value="Genomic_DNA"/>
</dbReference>
<evidence type="ECO:0000313" key="2">
    <source>
        <dbReference type="Proteomes" id="UP000235616"/>
    </source>
</evidence>
<protein>
    <recommendedName>
        <fullName evidence="3">PAAR domain-containing protein</fullName>
    </recommendedName>
</protein>
<proteinExistence type="predicted"/>
<dbReference type="Gene3D" id="2.60.200.60">
    <property type="match status" value="1"/>
</dbReference>
<comment type="caution">
    <text evidence="1">The sequence shown here is derived from an EMBL/GenBank/DDBJ whole genome shotgun (WGS) entry which is preliminary data.</text>
</comment>
<name>A0A2N7VQL2_9BURK</name>
<evidence type="ECO:0000313" key="1">
    <source>
        <dbReference type="EMBL" id="PMS19458.1"/>
    </source>
</evidence>
<gene>
    <name evidence="1" type="ORF">C0Z18_14190</name>
</gene>
<dbReference type="CDD" id="cd14744">
    <property type="entry name" value="PAAR_CT_2"/>
    <property type="match status" value="1"/>
</dbReference>
<evidence type="ECO:0008006" key="3">
    <source>
        <dbReference type="Google" id="ProtNLM"/>
    </source>
</evidence>